<dbReference type="EMBL" id="PGTM01000191">
    <property type="protein sequence ID" value="PJF35202.1"/>
    <property type="molecule type" value="Genomic_DNA"/>
</dbReference>
<dbReference type="GO" id="GO:0032153">
    <property type="term" value="C:cell division site"/>
    <property type="evidence" value="ECO:0007669"/>
    <property type="project" value="TreeGrafter"/>
</dbReference>
<comment type="catalytic activity">
    <reaction evidence="15">
        <text>[GlcNAc-(1-&gt;4)-Mur2Ac(oyl-L-Ala-gamma-D-Glu-L-Lys-D-Ala-D-Ala)](n)-di-trans,octa-cis-undecaprenyl diphosphate + beta-D-GlcNAc-(1-&gt;4)-Mur2Ac(oyl-L-Ala-gamma-D-Glu-L-Lys-D-Ala-D-Ala)-di-trans,octa-cis-undecaprenyl diphosphate = [GlcNAc-(1-&gt;4)-Mur2Ac(oyl-L-Ala-gamma-D-Glu-L-Lys-D-Ala-D-Ala)](n+1)-di-trans,octa-cis-undecaprenyl diphosphate + di-trans,octa-cis-undecaprenyl diphosphate + H(+)</text>
        <dbReference type="Rhea" id="RHEA:23708"/>
        <dbReference type="Rhea" id="RHEA-COMP:9602"/>
        <dbReference type="Rhea" id="RHEA-COMP:9603"/>
        <dbReference type="ChEBI" id="CHEBI:15378"/>
        <dbReference type="ChEBI" id="CHEBI:58405"/>
        <dbReference type="ChEBI" id="CHEBI:60033"/>
        <dbReference type="ChEBI" id="CHEBI:78435"/>
        <dbReference type="EC" id="2.4.99.28"/>
    </reaction>
</comment>
<evidence type="ECO:0000256" key="16">
    <source>
        <dbReference type="ARBA" id="ARBA00049966"/>
    </source>
</evidence>
<evidence type="ECO:0000256" key="17">
    <source>
        <dbReference type="SAM" id="Phobius"/>
    </source>
</evidence>
<evidence type="ECO:0000256" key="10">
    <source>
        <dbReference type="ARBA" id="ARBA00033270"/>
    </source>
</evidence>
<dbReference type="GO" id="GO:0009252">
    <property type="term" value="P:peptidoglycan biosynthetic process"/>
    <property type="evidence" value="ECO:0007669"/>
    <property type="project" value="UniProtKB-KW"/>
</dbReference>
<dbReference type="AlphaFoldDB" id="A0A2M8PCC6"/>
<sequence>MAFRSILAQTFGLSLAQQGKRRQKSACCAIMRADISTGSAFAVTTLDGVQPTFEELSEEEALLLEQRAAERRRRFAVTIDLYLVLTVGILVAIGLMMVWSTTFFWSEPQSAIFMQQFRNALFGFAVMFVLSYIDYHWWRRLAIPIMALTLALLIAVLIFGETVFGAKRAFFNGAVQPAELAALTVVMYMAAWLAAKQSKIRQLTYGLLPFALLVGAVAGLIILEPDLSTAALILVTATVMFFLAGADWLQLLITFSAFILMGLLAISQFDYARARVENFFDLLRDPLLASDQAQNAIIGFLNGGLTGVGLGESRQKFENLSAPHTDAIFAVIGEELGLIGCALVIGLFVVLMMRGFRIARQAPDTFGALLAAGITVSIVLEAMFNIAVMASVIPFTGVPLPFISFGGSSLVSGLAAVGVLLNISRVIARQAVPTRKVNETLWLTGMRGTITRVRHRFEQ</sequence>
<keyword evidence="3" id="KW-0808">Transferase</keyword>
<reference evidence="18 19" key="1">
    <citation type="submission" date="2017-11" db="EMBL/GenBank/DDBJ databases">
        <title>Evolution of Phototrophy in the Chloroflexi Phylum Driven by Horizontal Gene Transfer.</title>
        <authorList>
            <person name="Ward L.M."/>
            <person name="Hemp J."/>
            <person name="Shih P.M."/>
            <person name="Mcglynn S.E."/>
            <person name="Fischer W."/>
        </authorList>
    </citation>
    <scope>NUCLEOTIDE SEQUENCE [LARGE SCALE GENOMIC DNA]</scope>
    <source>
        <strain evidence="18">JP3_13</strain>
    </source>
</reference>
<dbReference type="EC" id="2.4.99.28" evidence="14"/>
<evidence type="ECO:0000256" key="6">
    <source>
        <dbReference type="ARBA" id="ARBA00022984"/>
    </source>
</evidence>
<dbReference type="Pfam" id="PF01098">
    <property type="entry name" value="FTSW_RODA_SPOVE"/>
    <property type="match status" value="1"/>
</dbReference>
<keyword evidence="6" id="KW-0573">Peptidoglycan synthesis</keyword>
<feature type="transmembrane region" description="Helical" evidence="17">
    <location>
        <begin position="402"/>
        <end position="423"/>
    </location>
</feature>
<protein>
    <recommendedName>
        <fullName evidence="12">Probable peptidoglycan glycosyltransferase FtsW</fullName>
        <ecNumber evidence="14">2.4.99.28</ecNumber>
    </recommendedName>
    <alternativeName>
        <fullName evidence="13">Cell division protein FtsW</fullName>
    </alternativeName>
    <alternativeName>
        <fullName evidence="10">Cell wall polymerase</fullName>
    </alternativeName>
    <alternativeName>
        <fullName evidence="9">Peptidoglycan polymerase</fullName>
    </alternativeName>
</protein>
<name>A0A2M8PCC6_9CHLR</name>
<keyword evidence="2" id="KW-0328">Glycosyltransferase</keyword>
<dbReference type="GO" id="GO:0051301">
    <property type="term" value="P:cell division"/>
    <property type="evidence" value="ECO:0007669"/>
    <property type="project" value="InterPro"/>
</dbReference>
<dbReference type="GO" id="GO:0005886">
    <property type="term" value="C:plasma membrane"/>
    <property type="evidence" value="ECO:0007669"/>
    <property type="project" value="TreeGrafter"/>
</dbReference>
<evidence type="ECO:0000256" key="7">
    <source>
        <dbReference type="ARBA" id="ARBA00022989"/>
    </source>
</evidence>
<evidence type="ECO:0000313" key="18">
    <source>
        <dbReference type="EMBL" id="PJF35202.1"/>
    </source>
</evidence>
<feature type="transmembrane region" description="Helical" evidence="17">
    <location>
        <begin position="117"/>
        <end position="133"/>
    </location>
</feature>
<evidence type="ECO:0000256" key="1">
    <source>
        <dbReference type="ARBA" id="ARBA00004141"/>
    </source>
</evidence>
<keyword evidence="7 17" id="KW-1133">Transmembrane helix</keyword>
<evidence type="ECO:0000256" key="11">
    <source>
        <dbReference type="ARBA" id="ARBA00038053"/>
    </source>
</evidence>
<proteinExistence type="inferred from homology"/>
<comment type="function">
    <text evidence="16">Peptidoglycan polymerase that is essential for cell division.</text>
</comment>
<feature type="transmembrane region" description="Helical" evidence="17">
    <location>
        <begin position="178"/>
        <end position="195"/>
    </location>
</feature>
<evidence type="ECO:0000313" key="19">
    <source>
        <dbReference type="Proteomes" id="UP000229681"/>
    </source>
</evidence>
<dbReference type="PANTHER" id="PTHR30474">
    <property type="entry name" value="CELL CYCLE PROTEIN"/>
    <property type="match status" value="1"/>
</dbReference>
<comment type="subcellular location">
    <subcellularLocation>
        <location evidence="1">Membrane</location>
        <topology evidence="1">Multi-pass membrane protein</topology>
    </subcellularLocation>
</comment>
<keyword evidence="4 17" id="KW-0812">Transmembrane</keyword>
<evidence type="ECO:0000256" key="5">
    <source>
        <dbReference type="ARBA" id="ARBA00022960"/>
    </source>
</evidence>
<dbReference type="GO" id="GO:0015648">
    <property type="term" value="F:lipid-linked peptidoglycan transporter activity"/>
    <property type="evidence" value="ECO:0007669"/>
    <property type="project" value="TreeGrafter"/>
</dbReference>
<organism evidence="18 19">
    <name type="scientific">Candidatus Thermofonsia Clade 1 bacterium</name>
    <dbReference type="NCBI Taxonomy" id="2364210"/>
    <lineage>
        <taxon>Bacteria</taxon>
        <taxon>Bacillati</taxon>
        <taxon>Chloroflexota</taxon>
        <taxon>Candidatus Thermofontia</taxon>
        <taxon>Candidatus Thermofonsia Clade 1</taxon>
    </lineage>
</organism>
<feature type="transmembrane region" description="Helical" evidence="17">
    <location>
        <begin position="251"/>
        <end position="269"/>
    </location>
</feature>
<dbReference type="Proteomes" id="UP000229681">
    <property type="component" value="Unassembled WGS sequence"/>
</dbReference>
<gene>
    <name evidence="18" type="ORF">CUN49_11785</name>
</gene>
<accession>A0A2M8PCC6</accession>
<dbReference type="PANTHER" id="PTHR30474:SF2">
    <property type="entry name" value="PEPTIDOGLYCAN GLYCOSYLTRANSFERASE FTSW-RELATED"/>
    <property type="match status" value="1"/>
</dbReference>
<keyword evidence="5" id="KW-0133">Cell shape</keyword>
<feature type="transmembrane region" description="Helical" evidence="17">
    <location>
        <begin position="365"/>
        <end position="390"/>
    </location>
</feature>
<comment type="similarity">
    <text evidence="11">Belongs to the SEDS family. FtsW subfamily.</text>
</comment>
<evidence type="ECO:0000256" key="8">
    <source>
        <dbReference type="ARBA" id="ARBA00023136"/>
    </source>
</evidence>
<evidence type="ECO:0000256" key="9">
    <source>
        <dbReference type="ARBA" id="ARBA00032370"/>
    </source>
</evidence>
<evidence type="ECO:0000256" key="15">
    <source>
        <dbReference type="ARBA" id="ARBA00049902"/>
    </source>
</evidence>
<evidence type="ECO:0000256" key="12">
    <source>
        <dbReference type="ARBA" id="ARBA00041185"/>
    </source>
</evidence>
<keyword evidence="8 17" id="KW-0472">Membrane</keyword>
<evidence type="ECO:0000256" key="14">
    <source>
        <dbReference type="ARBA" id="ARBA00044770"/>
    </source>
</evidence>
<evidence type="ECO:0000256" key="2">
    <source>
        <dbReference type="ARBA" id="ARBA00022676"/>
    </source>
</evidence>
<feature type="transmembrane region" description="Helical" evidence="17">
    <location>
        <begin position="145"/>
        <end position="166"/>
    </location>
</feature>
<feature type="transmembrane region" description="Helical" evidence="17">
    <location>
        <begin position="202"/>
        <end position="221"/>
    </location>
</feature>
<comment type="caution">
    <text evidence="18">The sequence shown here is derived from an EMBL/GenBank/DDBJ whole genome shotgun (WGS) entry which is preliminary data.</text>
</comment>
<feature type="transmembrane region" description="Helical" evidence="17">
    <location>
        <begin position="81"/>
        <end position="105"/>
    </location>
</feature>
<evidence type="ECO:0000256" key="3">
    <source>
        <dbReference type="ARBA" id="ARBA00022679"/>
    </source>
</evidence>
<dbReference type="GO" id="GO:0008955">
    <property type="term" value="F:peptidoglycan glycosyltransferase activity"/>
    <property type="evidence" value="ECO:0007669"/>
    <property type="project" value="UniProtKB-EC"/>
</dbReference>
<dbReference type="GO" id="GO:0008360">
    <property type="term" value="P:regulation of cell shape"/>
    <property type="evidence" value="ECO:0007669"/>
    <property type="project" value="UniProtKB-KW"/>
</dbReference>
<dbReference type="InterPro" id="IPR001182">
    <property type="entry name" value="FtsW/RodA"/>
</dbReference>
<evidence type="ECO:0000256" key="13">
    <source>
        <dbReference type="ARBA" id="ARBA00041418"/>
    </source>
</evidence>
<evidence type="ECO:0000256" key="4">
    <source>
        <dbReference type="ARBA" id="ARBA00022692"/>
    </source>
</evidence>
<feature type="transmembrane region" description="Helical" evidence="17">
    <location>
        <begin position="227"/>
        <end position="244"/>
    </location>
</feature>
<feature type="transmembrane region" description="Helical" evidence="17">
    <location>
        <begin position="327"/>
        <end position="353"/>
    </location>
</feature>